<evidence type="ECO:0000256" key="5">
    <source>
        <dbReference type="ARBA" id="ARBA00023163"/>
    </source>
</evidence>
<protein>
    <submittedName>
        <fullName evidence="8">Phosphate regulon transcriptional regulatory protein PhoB (SphR)</fullName>
    </submittedName>
</protein>
<evidence type="ECO:0000313" key="8">
    <source>
        <dbReference type="EMBL" id="QAT17763.1"/>
    </source>
</evidence>
<gene>
    <name evidence="8" type="ORF">BU251_08530</name>
</gene>
<dbReference type="EMBL" id="CP019384">
    <property type="protein sequence ID" value="QAT17763.1"/>
    <property type="molecule type" value="Genomic_DNA"/>
</dbReference>
<dbReference type="InterPro" id="IPR011006">
    <property type="entry name" value="CheY-like_superfamily"/>
</dbReference>
<accession>A0A410P6H2</accession>
<dbReference type="GO" id="GO:0000160">
    <property type="term" value="P:phosphorelay signal transduction system"/>
    <property type="evidence" value="ECO:0007669"/>
    <property type="project" value="UniProtKB-KW"/>
</dbReference>
<keyword evidence="2" id="KW-0902">Two-component regulatory system</keyword>
<dbReference type="AlphaFoldDB" id="A0A410P6H2"/>
<dbReference type="FunFam" id="3.40.50.2300:FF:000001">
    <property type="entry name" value="DNA-binding response regulator PhoB"/>
    <property type="match status" value="1"/>
</dbReference>
<dbReference type="GO" id="GO:0003677">
    <property type="term" value="F:DNA binding"/>
    <property type="evidence" value="ECO:0007669"/>
    <property type="project" value="UniProtKB-KW"/>
</dbReference>
<evidence type="ECO:0000256" key="4">
    <source>
        <dbReference type="ARBA" id="ARBA00023125"/>
    </source>
</evidence>
<keyword evidence="3" id="KW-0805">Transcription regulation</keyword>
<reference evidence="8 9" key="1">
    <citation type="submission" date="2017-01" db="EMBL/GenBank/DDBJ databases">
        <title>First insights into the biology of 'candidatus Vampirococcus archaeovorus'.</title>
        <authorList>
            <person name="Kizina J."/>
            <person name="Jordan S."/>
            <person name="Stueber K."/>
            <person name="Reinhardt R."/>
            <person name="Harder J."/>
        </authorList>
    </citation>
    <scope>NUCLEOTIDE SEQUENCE [LARGE SCALE GENOMIC DNA]</scope>
    <source>
        <strain evidence="8 9">LiM</strain>
    </source>
</reference>
<keyword evidence="9" id="KW-1185">Reference proteome</keyword>
<evidence type="ECO:0000256" key="3">
    <source>
        <dbReference type="ARBA" id="ARBA00023015"/>
    </source>
</evidence>
<feature type="modified residue" description="4-aspartylphosphate" evidence="6">
    <location>
        <position position="178"/>
    </location>
</feature>
<evidence type="ECO:0000259" key="7">
    <source>
        <dbReference type="PROSITE" id="PS50110"/>
    </source>
</evidence>
<dbReference type="SMART" id="SM00448">
    <property type="entry name" value="REC"/>
    <property type="match status" value="2"/>
</dbReference>
<feature type="domain" description="Response regulatory" evidence="7">
    <location>
        <begin position="129"/>
        <end position="246"/>
    </location>
</feature>
<evidence type="ECO:0000256" key="6">
    <source>
        <dbReference type="PROSITE-ProRule" id="PRU00169"/>
    </source>
</evidence>
<evidence type="ECO:0000256" key="1">
    <source>
        <dbReference type="ARBA" id="ARBA00022553"/>
    </source>
</evidence>
<evidence type="ECO:0000313" key="9">
    <source>
        <dbReference type="Proteomes" id="UP000287243"/>
    </source>
</evidence>
<dbReference type="Pfam" id="PF00072">
    <property type="entry name" value="Response_reg"/>
    <property type="match status" value="2"/>
</dbReference>
<feature type="domain" description="Response regulatory" evidence="7">
    <location>
        <begin position="6"/>
        <end position="118"/>
    </location>
</feature>
<dbReference type="SUPFAM" id="SSF52172">
    <property type="entry name" value="CheY-like"/>
    <property type="match status" value="2"/>
</dbReference>
<organism evidence="8 9">
    <name type="scientific">Velamenicoccus archaeovorus</name>
    <dbReference type="NCBI Taxonomy" id="1930593"/>
    <lineage>
        <taxon>Bacteria</taxon>
        <taxon>Pseudomonadati</taxon>
        <taxon>Candidatus Omnitrophota</taxon>
        <taxon>Candidatus Velamenicoccus</taxon>
    </lineage>
</organism>
<dbReference type="Proteomes" id="UP000287243">
    <property type="component" value="Chromosome"/>
</dbReference>
<dbReference type="KEGG" id="vai:BU251_08530"/>
<dbReference type="PANTHER" id="PTHR44591">
    <property type="entry name" value="STRESS RESPONSE REGULATOR PROTEIN 1"/>
    <property type="match status" value="1"/>
</dbReference>
<dbReference type="RefSeq" id="WP_128700727.1">
    <property type="nucleotide sequence ID" value="NZ_CP019384.1"/>
</dbReference>
<dbReference type="OrthoDB" id="9788090at2"/>
<dbReference type="PANTHER" id="PTHR44591:SF3">
    <property type="entry name" value="RESPONSE REGULATORY DOMAIN-CONTAINING PROTEIN"/>
    <property type="match status" value="1"/>
</dbReference>
<keyword evidence="5" id="KW-0804">Transcription</keyword>
<name>A0A410P6H2_VELA1</name>
<dbReference type="PROSITE" id="PS50110">
    <property type="entry name" value="RESPONSE_REGULATORY"/>
    <property type="match status" value="2"/>
</dbReference>
<dbReference type="InterPro" id="IPR001789">
    <property type="entry name" value="Sig_transdc_resp-reg_receiver"/>
</dbReference>
<feature type="modified residue" description="4-aspartylphosphate" evidence="6">
    <location>
        <position position="55"/>
    </location>
</feature>
<dbReference type="InterPro" id="IPR050595">
    <property type="entry name" value="Bact_response_regulator"/>
</dbReference>
<keyword evidence="1 6" id="KW-0597">Phosphoprotein</keyword>
<sequence length="248" mass="27629">MTTKKKILVIDDEADIREIVRIYLEEEGCEVIEASNGQEGILKAQSEKPDLIVLDIMLPGINGFEVAKHLKDDPNTQDIPVIILSVLAQDSQYRQGILDYISKPFRQEELVATVRRIFSKVNGKSPKKTILVVDDDPDIVDIIAICLKDNNLNPEKAYNGQEALQKVKTNKVDLILLDINMPGMNGFEVIRHLKLDPATCDIPVVVLTGTYISDEDKRHGLTLGVAKYLTKPFSADDLVKEIKGSLHA</sequence>
<keyword evidence="4" id="KW-0238">DNA-binding</keyword>
<proteinExistence type="predicted"/>
<dbReference type="Gene3D" id="3.40.50.2300">
    <property type="match status" value="2"/>
</dbReference>
<evidence type="ECO:0000256" key="2">
    <source>
        <dbReference type="ARBA" id="ARBA00023012"/>
    </source>
</evidence>